<name>A0A858RPW2_9BACT</name>
<dbReference type="InterPro" id="IPR011047">
    <property type="entry name" value="Quinoprotein_ADH-like_sf"/>
</dbReference>
<dbReference type="Proteomes" id="UP000501812">
    <property type="component" value="Chromosome"/>
</dbReference>
<reference evidence="1 2" key="1">
    <citation type="submission" date="2020-04" db="EMBL/GenBank/DDBJ databases">
        <title>Luteolibacter sp. G-1-1-1 isolated from soil.</title>
        <authorList>
            <person name="Dahal R.H."/>
        </authorList>
    </citation>
    <scope>NUCLEOTIDE SEQUENCE [LARGE SCALE GENOMIC DNA]</scope>
    <source>
        <strain evidence="1 2">G-1-1-1</strain>
    </source>
</reference>
<dbReference type="Gene3D" id="2.130.10.10">
    <property type="entry name" value="YVTN repeat-like/Quinoprotein amine dehydrogenase"/>
    <property type="match status" value="1"/>
</dbReference>
<keyword evidence="1" id="KW-0540">Nuclease</keyword>
<accession>A0A858RPW2</accession>
<evidence type="ECO:0000313" key="2">
    <source>
        <dbReference type="Proteomes" id="UP000501812"/>
    </source>
</evidence>
<gene>
    <name evidence="1" type="ORF">HHL09_25075</name>
</gene>
<organism evidence="1 2">
    <name type="scientific">Luteolibacter luteus</name>
    <dbReference type="NCBI Taxonomy" id="2728835"/>
    <lineage>
        <taxon>Bacteria</taxon>
        <taxon>Pseudomonadati</taxon>
        <taxon>Verrucomicrobiota</taxon>
        <taxon>Verrucomicrobiia</taxon>
        <taxon>Verrucomicrobiales</taxon>
        <taxon>Verrucomicrobiaceae</taxon>
        <taxon>Luteolibacter</taxon>
    </lineage>
</organism>
<dbReference type="RefSeq" id="WP_169457398.1">
    <property type="nucleotide sequence ID" value="NZ_CP051774.1"/>
</dbReference>
<keyword evidence="1" id="KW-0378">Hydrolase</keyword>
<dbReference type="AlphaFoldDB" id="A0A858RPW2"/>
<proteinExistence type="predicted"/>
<keyword evidence="1" id="KW-0255">Endonuclease</keyword>
<dbReference type="GO" id="GO:0004519">
    <property type="term" value="F:endonuclease activity"/>
    <property type="evidence" value="ECO:0007669"/>
    <property type="project" value="UniProtKB-KW"/>
</dbReference>
<keyword evidence="2" id="KW-1185">Reference proteome</keyword>
<dbReference type="KEGG" id="luo:HHL09_25075"/>
<protein>
    <submittedName>
        <fullName evidence="1">Endonuclease</fullName>
    </submittedName>
</protein>
<dbReference type="InterPro" id="IPR015943">
    <property type="entry name" value="WD40/YVTN_repeat-like_dom_sf"/>
</dbReference>
<dbReference type="EMBL" id="CP051774">
    <property type="protein sequence ID" value="QJE98912.1"/>
    <property type="molecule type" value="Genomic_DNA"/>
</dbReference>
<dbReference type="SUPFAM" id="SSF50998">
    <property type="entry name" value="Quinoprotein alcohol dehydrogenase-like"/>
    <property type="match status" value="1"/>
</dbReference>
<evidence type="ECO:0000313" key="1">
    <source>
        <dbReference type="EMBL" id="QJE98912.1"/>
    </source>
</evidence>
<sequence>MAASHSFAGEAYVEKQAMPSPHATQAAAADEKFVYAVSSTAIAKLDRATGEELALSKGKASHLNSAVILDGKVYAAHSNFPLKPEQGEIRVLDPETMELGLFHRFDDPPGSLTWALRKGKEWWCHFAHYGKDNTKSLLLRFDESWHETGRWDYPADLVKDWGSASLSGAVWQGDVLLATGHDHKRVYRLKLPAEGKTMQWIDTVDSPFPGQGIAADPKTGGLVGIDRTRKAVIFTVLERR</sequence>